<keyword evidence="5" id="KW-1185">Reference proteome</keyword>
<dbReference type="GO" id="GO:0032259">
    <property type="term" value="P:methylation"/>
    <property type="evidence" value="ECO:0007669"/>
    <property type="project" value="UniProtKB-KW"/>
</dbReference>
<organism evidence="4 5">
    <name type="scientific">Cyclospora cayetanensis</name>
    <dbReference type="NCBI Taxonomy" id="88456"/>
    <lineage>
        <taxon>Eukaryota</taxon>
        <taxon>Sar</taxon>
        <taxon>Alveolata</taxon>
        <taxon>Apicomplexa</taxon>
        <taxon>Conoidasida</taxon>
        <taxon>Coccidia</taxon>
        <taxon>Eucoccidiorida</taxon>
        <taxon>Eimeriorina</taxon>
        <taxon>Eimeriidae</taxon>
        <taxon>Cyclospora</taxon>
    </lineage>
</organism>
<sequence length="364" mass="39920">MEETDGPSEFYDSETGQCLALTSRAQTLNTKLPVLVACAHAMGKESYICDVGLPTATFSNARLGLPYICAAQLLENSVRHWDLFYKHNTDHFFKDRAWLGKELPELSQACMATEEKGAHEFPLLIDVGCGVGNSLIPILLENPRMHAVAFDCSPRAVGMLRDRWASVLHKQEQGRSSKTTQPPTAGSCIQPTPVDTDAICSADKTVFIQSSSEEYYSGDRTDCRQKSPSTTAAKPAAALAAAAVARGEAQVFHYPVGQLRTVAAFDITAGDVPIEIVTKGTGDFVLLIFVLSALHPRYHATVAKRCATLLKPGGMVLFRDYAYLDMAQLRFAEQQKPKLEQNLYARRDGTLAYYFLKGIACGKW</sequence>
<evidence type="ECO:0008006" key="6">
    <source>
        <dbReference type="Google" id="ProtNLM"/>
    </source>
</evidence>
<dbReference type="FunCoup" id="A0A1D3CYD7">
    <property type="interactions" value="343"/>
</dbReference>
<dbReference type="AlphaFoldDB" id="A0A1D3CYD7"/>
<comment type="similarity">
    <text evidence="1">Belongs to the methyltransferase superfamily. METL family.</text>
</comment>
<dbReference type="VEuPathDB" id="ToxoDB:cyc_00106"/>
<evidence type="ECO:0000256" key="1">
    <source>
        <dbReference type="ARBA" id="ARBA00009725"/>
    </source>
</evidence>
<evidence type="ECO:0000256" key="2">
    <source>
        <dbReference type="ARBA" id="ARBA00022603"/>
    </source>
</evidence>
<dbReference type="SUPFAM" id="SSF53335">
    <property type="entry name" value="S-adenosyl-L-methionine-dependent methyltransferases"/>
    <property type="match status" value="1"/>
</dbReference>
<reference evidence="4 5" key="1">
    <citation type="journal article" date="2016" name="BMC Genomics">
        <title>Comparative genomics reveals Cyclospora cayetanensis possesses coccidia-like metabolism and invasion components but unique surface antigens.</title>
        <authorList>
            <person name="Liu S."/>
            <person name="Wang L."/>
            <person name="Zheng H."/>
            <person name="Xu Z."/>
            <person name="Roellig D.M."/>
            <person name="Li N."/>
            <person name="Frace M.A."/>
            <person name="Tang K."/>
            <person name="Arrowood M.J."/>
            <person name="Moss D.M."/>
            <person name="Zhang L."/>
            <person name="Feng Y."/>
            <person name="Xiao L."/>
        </authorList>
    </citation>
    <scope>NUCLEOTIDE SEQUENCE [LARGE SCALE GENOMIC DNA]</scope>
    <source>
        <strain evidence="4 5">CHN_HEN01</strain>
    </source>
</reference>
<dbReference type="Gene3D" id="3.40.50.150">
    <property type="entry name" value="Vaccinia Virus protein VP39"/>
    <property type="match status" value="1"/>
</dbReference>
<protein>
    <recommendedName>
        <fullName evidence="6">Methyltransferase-like protein</fullName>
    </recommendedName>
</protein>
<name>A0A1D3CYD7_9EIME</name>
<dbReference type="InterPro" id="IPR026113">
    <property type="entry name" value="METTL2/6/8-like"/>
</dbReference>
<gene>
    <name evidence="4" type="ORF">cyc_00106</name>
</gene>
<keyword evidence="3" id="KW-0808">Transferase</keyword>
<dbReference type="GO" id="GO:0008757">
    <property type="term" value="F:S-adenosylmethionine-dependent methyltransferase activity"/>
    <property type="evidence" value="ECO:0007669"/>
    <property type="project" value="UniProtKB-ARBA"/>
</dbReference>
<dbReference type="VEuPathDB" id="ToxoDB:LOC34617327"/>
<evidence type="ECO:0000313" key="5">
    <source>
        <dbReference type="Proteomes" id="UP000095192"/>
    </source>
</evidence>
<proteinExistence type="inferred from homology"/>
<dbReference type="PANTHER" id="PTHR22809">
    <property type="entry name" value="METHYLTRANSFERASE-RELATED"/>
    <property type="match status" value="1"/>
</dbReference>
<dbReference type="GO" id="GO:0008173">
    <property type="term" value="F:RNA methyltransferase activity"/>
    <property type="evidence" value="ECO:0007669"/>
    <property type="project" value="UniProtKB-ARBA"/>
</dbReference>
<comment type="caution">
    <text evidence="4">The sequence shown here is derived from an EMBL/GenBank/DDBJ whole genome shotgun (WGS) entry which is preliminary data.</text>
</comment>
<dbReference type="Proteomes" id="UP000095192">
    <property type="component" value="Unassembled WGS sequence"/>
</dbReference>
<dbReference type="InParanoid" id="A0A1D3CYD7"/>
<dbReference type="InterPro" id="IPR029063">
    <property type="entry name" value="SAM-dependent_MTases_sf"/>
</dbReference>
<accession>A0A1D3CYD7</accession>
<evidence type="ECO:0000256" key="3">
    <source>
        <dbReference type="ARBA" id="ARBA00022679"/>
    </source>
</evidence>
<dbReference type="Pfam" id="PF13489">
    <property type="entry name" value="Methyltransf_23"/>
    <property type="match status" value="1"/>
</dbReference>
<dbReference type="PANTHER" id="PTHR22809:SF5">
    <property type="entry name" value="TRNA N(3)-METHYLCYTIDINE METHYLTRANSFERASE METTL6"/>
    <property type="match status" value="1"/>
</dbReference>
<dbReference type="EMBL" id="JROU02001512">
    <property type="protein sequence ID" value="OEH76203.1"/>
    <property type="molecule type" value="Genomic_DNA"/>
</dbReference>
<keyword evidence="2" id="KW-0489">Methyltransferase</keyword>
<evidence type="ECO:0000313" key="4">
    <source>
        <dbReference type="EMBL" id="OEH76203.1"/>
    </source>
</evidence>